<dbReference type="AlphaFoldDB" id="A0A1Z2XRS0"/>
<evidence type="ECO:0000313" key="15">
    <source>
        <dbReference type="Proteomes" id="UP000596035"/>
    </source>
</evidence>
<reference evidence="13 15" key="3">
    <citation type="submission" date="2020-11" db="EMBL/GenBank/DDBJ databases">
        <title>Closed and high quality bacterial genomes of the OMM12 community.</title>
        <authorList>
            <person name="Marbouty M."/>
            <person name="Lamy-Besnier Q."/>
            <person name="Debarbieux L."/>
            <person name="Koszul R."/>
        </authorList>
    </citation>
    <scope>NUCLEOTIDE SEQUENCE [LARGE SCALE GENOMIC DNA]</scope>
    <source>
        <strain evidence="13 15">KB18</strain>
    </source>
</reference>
<dbReference type="FunFam" id="1.10.10.10:FF:000018">
    <property type="entry name" value="DNA-binding response regulator ResD"/>
    <property type="match status" value="1"/>
</dbReference>
<dbReference type="PROSITE" id="PS51755">
    <property type="entry name" value="OMPR_PHOB"/>
    <property type="match status" value="1"/>
</dbReference>
<protein>
    <recommendedName>
        <fullName evidence="1">Stage 0 sporulation protein A homolog</fullName>
    </recommendedName>
</protein>
<dbReference type="InterPro" id="IPR039420">
    <property type="entry name" value="WalR-like"/>
</dbReference>
<evidence type="ECO:0000256" key="3">
    <source>
        <dbReference type="ARBA" id="ARBA00023012"/>
    </source>
</evidence>
<dbReference type="InterPro" id="IPR001789">
    <property type="entry name" value="Sig_transdc_resp-reg_receiver"/>
</dbReference>
<dbReference type="EMBL" id="CP021422">
    <property type="protein sequence ID" value="ASB41144.1"/>
    <property type="molecule type" value="Genomic_DNA"/>
</dbReference>
<evidence type="ECO:0000259" key="10">
    <source>
        <dbReference type="PROSITE" id="PS50110"/>
    </source>
</evidence>
<proteinExistence type="predicted"/>
<feature type="domain" description="OmpR/PhoB-type" evidence="11">
    <location>
        <begin position="135"/>
        <end position="235"/>
    </location>
</feature>
<dbReference type="SMART" id="SM00448">
    <property type="entry name" value="REC"/>
    <property type="match status" value="1"/>
</dbReference>
<dbReference type="Pfam" id="PF00072">
    <property type="entry name" value="Response_reg"/>
    <property type="match status" value="1"/>
</dbReference>
<dbReference type="Pfam" id="PF00486">
    <property type="entry name" value="Trans_reg_C"/>
    <property type="match status" value="1"/>
</dbReference>
<evidence type="ECO:0000256" key="8">
    <source>
        <dbReference type="PROSITE-ProRule" id="PRU00169"/>
    </source>
</evidence>
<dbReference type="CDD" id="cd17574">
    <property type="entry name" value="REC_OmpR"/>
    <property type="match status" value="1"/>
</dbReference>
<dbReference type="InterPro" id="IPR036388">
    <property type="entry name" value="WH-like_DNA-bd_sf"/>
</dbReference>
<feature type="domain" description="Response regulatory" evidence="10">
    <location>
        <begin position="5"/>
        <end position="117"/>
    </location>
</feature>
<evidence type="ECO:0000256" key="2">
    <source>
        <dbReference type="ARBA" id="ARBA00022553"/>
    </source>
</evidence>
<evidence type="ECO:0000259" key="11">
    <source>
        <dbReference type="PROSITE" id="PS51755"/>
    </source>
</evidence>
<dbReference type="PROSITE" id="PS50110">
    <property type="entry name" value="RESPONSE_REGULATORY"/>
    <property type="match status" value="1"/>
</dbReference>
<dbReference type="Gene3D" id="6.10.250.690">
    <property type="match status" value="1"/>
</dbReference>
<keyword evidence="6" id="KW-0804">Transcription</keyword>
<dbReference type="GO" id="GO:0000976">
    <property type="term" value="F:transcription cis-regulatory region binding"/>
    <property type="evidence" value="ECO:0007669"/>
    <property type="project" value="TreeGrafter"/>
</dbReference>
<dbReference type="RefSeq" id="WP_066540895.1">
    <property type="nucleotide sequence ID" value="NZ_CP021422.1"/>
</dbReference>
<keyword evidence="5 9" id="KW-0238">DNA-binding</keyword>
<dbReference type="KEGG" id="amur:ADH66_11050"/>
<accession>A0A1Z2XRS0</accession>
<sequence length="243" mass="27842">METQSILVVEDETDIREGIRILLAGENYTIIEAENGEQALQRMNDTIDLVILDVMMPGMSGLRVCEELRKSYTVPVLFLTAKAQESDKLIGLTAGGDDYLTKPFSYAELIARVKALLRRYCVYQGKNQPGTTYEGNTLSCGGVEIALDHNQAWVDEKEIELTEIEYNILRILMQHPQQIFSAQMIYETVWNEPYFHISNGTVMVHIRKLRVKIEADPQNPTRIKTVWGKGYRFGWETHNEMVH</sequence>
<dbReference type="GO" id="GO:0006355">
    <property type="term" value="P:regulation of DNA-templated transcription"/>
    <property type="evidence" value="ECO:0007669"/>
    <property type="project" value="InterPro"/>
</dbReference>
<reference evidence="14" key="2">
    <citation type="submission" date="2017-05" db="EMBL/GenBank/DDBJ databases">
        <title>Improved OligoMM genomes.</title>
        <authorList>
            <person name="Garzetti D."/>
        </authorList>
    </citation>
    <scope>NUCLEOTIDE SEQUENCE [LARGE SCALE GENOMIC DNA]</scope>
    <source>
        <strain evidence="14">KB18</strain>
    </source>
</reference>
<dbReference type="EMBL" id="CP065321">
    <property type="protein sequence ID" value="QQR30416.1"/>
    <property type="molecule type" value="Genomic_DNA"/>
</dbReference>
<dbReference type="InterPro" id="IPR001867">
    <property type="entry name" value="OmpR/PhoB-type_DNA-bd"/>
</dbReference>
<dbReference type="CDD" id="cd00383">
    <property type="entry name" value="trans_reg_C"/>
    <property type="match status" value="1"/>
</dbReference>
<evidence type="ECO:0000313" key="13">
    <source>
        <dbReference type="EMBL" id="QQR30416.1"/>
    </source>
</evidence>
<dbReference type="Proteomes" id="UP000596035">
    <property type="component" value="Chromosome"/>
</dbReference>
<dbReference type="Proteomes" id="UP000196710">
    <property type="component" value="Chromosome"/>
</dbReference>
<evidence type="ECO:0000256" key="6">
    <source>
        <dbReference type="ARBA" id="ARBA00023163"/>
    </source>
</evidence>
<evidence type="ECO:0000256" key="7">
    <source>
        <dbReference type="ARBA" id="ARBA00024867"/>
    </source>
</evidence>
<evidence type="ECO:0000256" key="4">
    <source>
        <dbReference type="ARBA" id="ARBA00023015"/>
    </source>
</evidence>
<dbReference type="FunFam" id="3.40.50.2300:FF:000001">
    <property type="entry name" value="DNA-binding response regulator PhoB"/>
    <property type="match status" value="1"/>
</dbReference>
<dbReference type="InterPro" id="IPR011006">
    <property type="entry name" value="CheY-like_superfamily"/>
</dbReference>
<dbReference type="SMART" id="SM00862">
    <property type="entry name" value="Trans_reg_C"/>
    <property type="match status" value="1"/>
</dbReference>
<keyword evidence="3" id="KW-0902">Two-component regulatory system</keyword>
<dbReference type="SUPFAM" id="SSF52172">
    <property type="entry name" value="CheY-like"/>
    <property type="match status" value="1"/>
</dbReference>
<feature type="DNA-binding region" description="OmpR/PhoB-type" evidence="9">
    <location>
        <begin position="135"/>
        <end position="235"/>
    </location>
</feature>
<comment type="function">
    <text evidence="7">May play the central regulatory role in sporulation. It may be an element of the effector pathway responsible for the activation of sporulation genes in response to nutritional stress. Spo0A may act in concert with spo0H (a sigma factor) to control the expression of some genes that are critical to the sporulation process.</text>
</comment>
<dbReference type="GO" id="GO:0005829">
    <property type="term" value="C:cytosol"/>
    <property type="evidence" value="ECO:0007669"/>
    <property type="project" value="TreeGrafter"/>
</dbReference>
<dbReference type="Gene3D" id="3.40.50.2300">
    <property type="match status" value="1"/>
</dbReference>
<keyword evidence="2 8" id="KW-0597">Phosphoprotein</keyword>
<feature type="modified residue" description="4-aspartylphosphate" evidence="8">
    <location>
        <position position="53"/>
    </location>
</feature>
<evidence type="ECO:0000313" key="14">
    <source>
        <dbReference type="Proteomes" id="UP000196710"/>
    </source>
</evidence>
<dbReference type="PANTHER" id="PTHR48111">
    <property type="entry name" value="REGULATOR OF RPOS"/>
    <property type="match status" value="1"/>
</dbReference>
<dbReference type="GO" id="GO:0032993">
    <property type="term" value="C:protein-DNA complex"/>
    <property type="evidence" value="ECO:0007669"/>
    <property type="project" value="TreeGrafter"/>
</dbReference>
<evidence type="ECO:0000256" key="5">
    <source>
        <dbReference type="ARBA" id="ARBA00023125"/>
    </source>
</evidence>
<gene>
    <name evidence="12" type="ORF">ADH66_11050</name>
    <name evidence="13" type="ORF">I5Q82_01360</name>
</gene>
<evidence type="ECO:0000256" key="1">
    <source>
        <dbReference type="ARBA" id="ARBA00018672"/>
    </source>
</evidence>
<evidence type="ECO:0000256" key="9">
    <source>
        <dbReference type="PROSITE-ProRule" id="PRU01091"/>
    </source>
</evidence>
<keyword evidence="4" id="KW-0805">Transcription regulation</keyword>
<dbReference type="PANTHER" id="PTHR48111:SF2">
    <property type="entry name" value="RESPONSE REGULATOR SAER"/>
    <property type="match status" value="1"/>
</dbReference>
<name>A0A1Z2XRS0_9FIRM</name>
<organism evidence="13 15">
    <name type="scientific">Acutalibacter muris</name>
    <dbReference type="NCBI Taxonomy" id="1796620"/>
    <lineage>
        <taxon>Bacteria</taxon>
        <taxon>Bacillati</taxon>
        <taxon>Bacillota</taxon>
        <taxon>Clostridia</taxon>
        <taxon>Eubacteriales</taxon>
        <taxon>Acutalibacteraceae</taxon>
        <taxon>Acutalibacter</taxon>
    </lineage>
</organism>
<dbReference type="Gene3D" id="1.10.10.10">
    <property type="entry name" value="Winged helix-like DNA-binding domain superfamily/Winged helix DNA-binding domain"/>
    <property type="match status" value="1"/>
</dbReference>
<dbReference type="GO" id="GO:0000156">
    <property type="term" value="F:phosphorelay response regulator activity"/>
    <property type="evidence" value="ECO:0007669"/>
    <property type="project" value="TreeGrafter"/>
</dbReference>
<reference evidence="12" key="1">
    <citation type="journal article" date="2017" name="Genome Announc.">
        <title>High-Quality Whole-Genome Sequences of the Oligo-Mouse-Microbiota Bacterial Community.</title>
        <authorList>
            <person name="Garzetti D."/>
            <person name="Brugiroux S."/>
            <person name="Bunk B."/>
            <person name="Pukall R."/>
            <person name="McCoy K.D."/>
            <person name="Macpherson A.J."/>
            <person name="Stecher B."/>
        </authorList>
    </citation>
    <scope>NUCLEOTIDE SEQUENCE</scope>
    <source>
        <strain evidence="12">KB18</strain>
    </source>
</reference>
<evidence type="ECO:0000313" key="12">
    <source>
        <dbReference type="EMBL" id="ASB41144.1"/>
    </source>
</evidence>
<keyword evidence="14" id="KW-1185">Reference proteome</keyword>